<dbReference type="PANTHER" id="PTHR43968">
    <property type="match status" value="1"/>
</dbReference>
<dbReference type="InterPro" id="IPR004045">
    <property type="entry name" value="Glutathione_S-Trfase_N"/>
</dbReference>
<dbReference type="OrthoDB" id="9813092at2"/>
<dbReference type="Pfam" id="PF13417">
    <property type="entry name" value="GST_N_3"/>
    <property type="match status" value="1"/>
</dbReference>
<dbReference type="Proteomes" id="UP000255108">
    <property type="component" value="Unassembled WGS sequence"/>
</dbReference>
<dbReference type="RefSeq" id="WP_115226065.1">
    <property type="nucleotide sequence ID" value="NZ_CAWOLO010000001.1"/>
</dbReference>
<organism evidence="3 5">
    <name type="scientific">Iodobacter fluviatilis</name>
    <dbReference type="NCBI Taxonomy" id="537"/>
    <lineage>
        <taxon>Bacteria</taxon>
        <taxon>Pseudomonadati</taxon>
        <taxon>Pseudomonadota</taxon>
        <taxon>Betaproteobacteria</taxon>
        <taxon>Neisseriales</taxon>
        <taxon>Chitinibacteraceae</taxon>
        <taxon>Iodobacter</taxon>
    </lineage>
</organism>
<dbReference type="GO" id="GO:0005737">
    <property type="term" value="C:cytoplasm"/>
    <property type="evidence" value="ECO:0007669"/>
    <property type="project" value="TreeGrafter"/>
</dbReference>
<dbReference type="SUPFAM" id="SSF47616">
    <property type="entry name" value="GST C-terminal domain-like"/>
    <property type="match status" value="1"/>
</dbReference>
<dbReference type="Proteomes" id="UP000295794">
    <property type="component" value="Unassembled WGS sequence"/>
</dbReference>
<evidence type="ECO:0000259" key="1">
    <source>
        <dbReference type="PROSITE" id="PS50404"/>
    </source>
</evidence>
<evidence type="ECO:0000313" key="3">
    <source>
        <dbReference type="EMBL" id="STQ89637.1"/>
    </source>
</evidence>
<evidence type="ECO:0000313" key="5">
    <source>
        <dbReference type="Proteomes" id="UP000255108"/>
    </source>
</evidence>
<dbReference type="InterPro" id="IPR036282">
    <property type="entry name" value="Glutathione-S-Trfase_C_sf"/>
</dbReference>
<dbReference type="PANTHER" id="PTHR43968:SF6">
    <property type="entry name" value="GLUTATHIONE S-TRANSFERASE OMEGA"/>
    <property type="match status" value="1"/>
</dbReference>
<reference evidence="4 6" key="2">
    <citation type="submission" date="2019-03" db="EMBL/GenBank/DDBJ databases">
        <title>Genomic Encyclopedia of Type Strains, Phase IV (KMG-IV): sequencing the most valuable type-strain genomes for metagenomic binning, comparative biology and taxonomic classification.</title>
        <authorList>
            <person name="Goeker M."/>
        </authorList>
    </citation>
    <scope>NUCLEOTIDE SEQUENCE [LARGE SCALE GENOMIC DNA]</scope>
    <source>
        <strain evidence="4 6">DSM 3764</strain>
    </source>
</reference>
<dbReference type="Pfam" id="PF13410">
    <property type="entry name" value="GST_C_2"/>
    <property type="match status" value="1"/>
</dbReference>
<evidence type="ECO:0000259" key="2">
    <source>
        <dbReference type="PROSITE" id="PS50405"/>
    </source>
</evidence>
<dbReference type="InterPro" id="IPR036249">
    <property type="entry name" value="Thioredoxin-like_sf"/>
</dbReference>
<proteinExistence type="predicted"/>
<dbReference type="PROSITE" id="PS51354">
    <property type="entry name" value="GLUTAREDOXIN_2"/>
    <property type="match status" value="1"/>
</dbReference>
<accession>A0A377Q490</accession>
<evidence type="ECO:0000313" key="6">
    <source>
        <dbReference type="Proteomes" id="UP000295794"/>
    </source>
</evidence>
<sequence length="214" mass="25157">MLPILYSFRRCPYAMRARMAIQYSGIQVELREIVLRDKPAELLLASPKGTVPVLILNNENVIEQSLDIMQWALFQNDPQQWLCQQSTALSTQIAQLIDHNDRVFKTHLDQYKYADRYPDQPKEYYCHQGELFLRDLETRLAQTPFLLSNKISLADVAIFPFIRQFAGVDPKWFDSAPYPKLKLWLNFFCNSRDYQNIMQKFAVWQAGARPFIFP</sequence>
<dbReference type="InterPro" id="IPR040079">
    <property type="entry name" value="Glutathione_S-Trfase"/>
</dbReference>
<evidence type="ECO:0000313" key="4">
    <source>
        <dbReference type="EMBL" id="TCU90610.1"/>
    </source>
</evidence>
<gene>
    <name evidence="4" type="ORF">EV682_101650</name>
    <name evidence="3" type="ORF">NCTC11159_00668</name>
</gene>
<name>A0A377Q490_9NEIS</name>
<feature type="domain" description="GST N-terminal" evidence="1">
    <location>
        <begin position="1"/>
        <end position="80"/>
    </location>
</feature>
<protein>
    <submittedName>
        <fullName evidence="3">Glutaredoxin 2</fullName>
    </submittedName>
    <submittedName>
        <fullName evidence="4">Glutathione S-transferase</fullName>
    </submittedName>
</protein>
<dbReference type="InterPro" id="IPR010987">
    <property type="entry name" value="Glutathione-S-Trfase_C-like"/>
</dbReference>
<keyword evidence="6" id="KW-1185">Reference proteome</keyword>
<dbReference type="AlphaFoldDB" id="A0A377Q490"/>
<feature type="domain" description="GST C-terminal" evidence="2">
    <location>
        <begin position="83"/>
        <end position="211"/>
    </location>
</feature>
<dbReference type="SFLD" id="SFLDS00019">
    <property type="entry name" value="Glutathione_Transferase_(cytos"/>
    <property type="match status" value="1"/>
</dbReference>
<dbReference type="PROSITE" id="PS50404">
    <property type="entry name" value="GST_NTER"/>
    <property type="match status" value="1"/>
</dbReference>
<dbReference type="EMBL" id="SMBT01000001">
    <property type="protein sequence ID" value="TCU90610.1"/>
    <property type="molecule type" value="Genomic_DNA"/>
</dbReference>
<dbReference type="Gene3D" id="3.40.30.10">
    <property type="entry name" value="Glutaredoxin"/>
    <property type="match status" value="1"/>
</dbReference>
<dbReference type="InterPro" id="IPR050983">
    <property type="entry name" value="GST_Omega/HSP26"/>
</dbReference>
<dbReference type="PROSITE" id="PS50405">
    <property type="entry name" value="GST_CTER"/>
    <property type="match status" value="1"/>
</dbReference>
<reference evidence="3 5" key="1">
    <citation type="submission" date="2018-06" db="EMBL/GenBank/DDBJ databases">
        <authorList>
            <consortium name="Pathogen Informatics"/>
            <person name="Doyle S."/>
        </authorList>
    </citation>
    <scope>NUCLEOTIDE SEQUENCE [LARGE SCALE GENOMIC DNA]</scope>
    <source>
        <strain evidence="3 5">NCTC11159</strain>
    </source>
</reference>
<dbReference type="CDD" id="cd03060">
    <property type="entry name" value="GST_N_Omega_like"/>
    <property type="match status" value="1"/>
</dbReference>
<dbReference type="EMBL" id="UGHR01000001">
    <property type="protein sequence ID" value="STQ89637.1"/>
    <property type="molecule type" value="Genomic_DNA"/>
</dbReference>
<dbReference type="CDD" id="cd03196">
    <property type="entry name" value="GST_C_5"/>
    <property type="match status" value="1"/>
</dbReference>
<dbReference type="SUPFAM" id="SSF52833">
    <property type="entry name" value="Thioredoxin-like"/>
    <property type="match status" value="1"/>
</dbReference>
<dbReference type="Gene3D" id="1.20.1050.10">
    <property type="match status" value="1"/>
</dbReference>